<dbReference type="Proteomes" id="UP000320338">
    <property type="component" value="Unassembled WGS sequence"/>
</dbReference>
<dbReference type="InterPro" id="IPR013538">
    <property type="entry name" value="ASHA1/2-like_C"/>
</dbReference>
<feature type="domain" description="Activator of Hsp90 ATPase homologue 1/2-like C-terminal" evidence="2">
    <location>
        <begin position="31"/>
        <end position="118"/>
    </location>
</feature>
<comment type="similarity">
    <text evidence="1">Belongs to the AHA1 family.</text>
</comment>
<keyword evidence="4" id="KW-1185">Reference proteome</keyword>
<name>A0A4Y3WGI9_9PSEU</name>
<organism evidence="3 4">
    <name type="scientific">Pseudonocardia hydrocarbonoxydans</name>
    <dbReference type="NCBI Taxonomy" id="76726"/>
    <lineage>
        <taxon>Bacteria</taxon>
        <taxon>Bacillati</taxon>
        <taxon>Actinomycetota</taxon>
        <taxon>Actinomycetes</taxon>
        <taxon>Pseudonocardiales</taxon>
        <taxon>Pseudonocardiaceae</taxon>
        <taxon>Pseudonocardia</taxon>
    </lineage>
</organism>
<evidence type="ECO:0000256" key="1">
    <source>
        <dbReference type="ARBA" id="ARBA00006817"/>
    </source>
</evidence>
<gene>
    <name evidence="3" type="ORF">PHY01_02570</name>
</gene>
<dbReference type="AlphaFoldDB" id="A0A4Y3WGI9"/>
<protein>
    <submittedName>
        <fullName evidence="3">Activator of HSP90 ATPase</fullName>
    </submittedName>
</protein>
<dbReference type="RefSeq" id="WP_141276330.1">
    <property type="nucleotide sequence ID" value="NZ_BAAARZ010000105.1"/>
</dbReference>
<sequence>MTEVSRSVGTRTVDGERTRVATIARTYPTGIEDLWDACTTAERLARWFLPVTGDLRVGGRYQLEGNASGTVEHCEAPHRFVATWEFAGGVSRITVTLSAVDADRTRLELEHAGDVPEDFWDTYGPGATGIGWDLGLLGLARHLDDPAARIDEAAFGASEEGRRFITESGEGWYAAAVASGLDARAQREAADRSIAFYAPAT</sequence>
<evidence type="ECO:0000259" key="2">
    <source>
        <dbReference type="Pfam" id="PF08327"/>
    </source>
</evidence>
<accession>A0A4Y3WGI9</accession>
<dbReference type="CDD" id="cd08899">
    <property type="entry name" value="SRPBCC_CalC_Aha1-like_6"/>
    <property type="match status" value="1"/>
</dbReference>
<dbReference type="EMBL" id="BJNG01000003">
    <property type="protein sequence ID" value="GEC17974.1"/>
    <property type="molecule type" value="Genomic_DNA"/>
</dbReference>
<proteinExistence type="inferred from homology"/>
<dbReference type="Pfam" id="PF08327">
    <property type="entry name" value="AHSA1"/>
    <property type="match status" value="1"/>
</dbReference>
<dbReference type="SUPFAM" id="SSF55961">
    <property type="entry name" value="Bet v1-like"/>
    <property type="match status" value="1"/>
</dbReference>
<reference evidence="3 4" key="1">
    <citation type="submission" date="2019-06" db="EMBL/GenBank/DDBJ databases">
        <title>Whole genome shotgun sequence of Pseudonocardia hydrocarbonoxydans NBRC 14498.</title>
        <authorList>
            <person name="Hosoyama A."/>
            <person name="Uohara A."/>
            <person name="Ohji S."/>
            <person name="Ichikawa N."/>
        </authorList>
    </citation>
    <scope>NUCLEOTIDE SEQUENCE [LARGE SCALE GENOMIC DNA]</scope>
    <source>
        <strain evidence="3 4">NBRC 14498</strain>
    </source>
</reference>
<comment type="caution">
    <text evidence="3">The sequence shown here is derived from an EMBL/GenBank/DDBJ whole genome shotgun (WGS) entry which is preliminary data.</text>
</comment>
<dbReference type="OrthoDB" id="8117292at2"/>
<evidence type="ECO:0000313" key="3">
    <source>
        <dbReference type="EMBL" id="GEC17974.1"/>
    </source>
</evidence>
<dbReference type="InterPro" id="IPR023393">
    <property type="entry name" value="START-like_dom_sf"/>
</dbReference>
<dbReference type="Gene3D" id="3.30.530.20">
    <property type="match status" value="1"/>
</dbReference>
<evidence type="ECO:0000313" key="4">
    <source>
        <dbReference type="Proteomes" id="UP000320338"/>
    </source>
</evidence>